<dbReference type="PROSITE" id="PS50977">
    <property type="entry name" value="HTH_TETR_2"/>
    <property type="match status" value="1"/>
</dbReference>
<dbReference type="InterPro" id="IPR036271">
    <property type="entry name" value="Tet_transcr_reg_TetR-rel_C_sf"/>
</dbReference>
<evidence type="ECO:0000313" key="6">
    <source>
        <dbReference type="Proteomes" id="UP000231134"/>
    </source>
</evidence>
<accession>A0A2M9A584</accession>
<evidence type="ECO:0000313" key="5">
    <source>
        <dbReference type="EMBL" id="PJJ40871.1"/>
    </source>
</evidence>
<dbReference type="OrthoDB" id="9809994at2"/>
<protein>
    <submittedName>
        <fullName evidence="5">TetR family transcriptional regulator</fullName>
    </submittedName>
</protein>
<evidence type="ECO:0000259" key="4">
    <source>
        <dbReference type="PROSITE" id="PS50977"/>
    </source>
</evidence>
<evidence type="ECO:0000256" key="3">
    <source>
        <dbReference type="SAM" id="MobiDB-lite"/>
    </source>
</evidence>
<evidence type="ECO:0000256" key="2">
    <source>
        <dbReference type="PROSITE-ProRule" id="PRU00335"/>
    </source>
</evidence>
<comment type="caution">
    <text evidence="5">The sequence shown here is derived from an EMBL/GenBank/DDBJ whole genome shotgun (WGS) entry which is preliminary data.</text>
</comment>
<proteinExistence type="predicted"/>
<reference evidence="5 6" key="1">
    <citation type="submission" date="2017-11" db="EMBL/GenBank/DDBJ databases">
        <title>Animal gut microbial communities from fecal samples from Wisconsin, USA.</title>
        <authorList>
            <person name="Neumann A."/>
        </authorList>
    </citation>
    <scope>NUCLEOTIDE SEQUENCE [LARGE SCALE GENOMIC DNA]</scope>
    <source>
        <strain evidence="5 6">UWS3</strain>
    </source>
</reference>
<dbReference type="InterPro" id="IPR001647">
    <property type="entry name" value="HTH_TetR"/>
</dbReference>
<dbReference type="Pfam" id="PF00440">
    <property type="entry name" value="TetR_N"/>
    <property type="match status" value="1"/>
</dbReference>
<feature type="DNA-binding region" description="H-T-H motif" evidence="2">
    <location>
        <begin position="45"/>
        <end position="64"/>
    </location>
</feature>
<sequence length="219" mass="24380">MMAEEIEKNASKFGPRWQRKKEDRPQEILDAAVELFVQQGFAATKVSQIARKAGVTPGTLYVYYKNKEAILQEVVMKALSPIFYDADSILNNYAGTAKDLVSILIEKWWNAVGGESKISGIPKLISAEASNFPELSDFYKKNILTPAYNYIRLVLEYGIKTGEFQIENVNAVAYTILCAFHGAVLDAYSFKIAASNGVQVGLFKGMFHDLVLHGILKTK</sequence>
<feature type="compositionally biased region" description="Basic and acidic residues" evidence="3">
    <location>
        <begin position="1"/>
        <end position="10"/>
    </location>
</feature>
<dbReference type="GO" id="GO:0003677">
    <property type="term" value="F:DNA binding"/>
    <property type="evidence" value="ECO:0007669"/>
    <property type="project" value="UniProtKB-UniRule"/>
</dbReference>
<gene>
    <name evidence="5" type="ORF">BGX16_0822</name>
</gene>
<dbReference type="RefSeq" id="WP_100424907.1">
    <property type="nucleotide sequence ID" value="NZ_PGEX01000001.1"/>
</dbReference>
<dbReference type="PANTHER" id="PTHR43479:SF11">
    <property type="entry name" value="ACREF_ENVCD OPERON REPRESSOR-RELATED"/>
    <property type="match status" value="1"/>
</dbReference>
<feature type="domain" description="HTH tetR-type" evidence="4">
    <location>
        <begin position="22"/>
        <end position="82"/>
    </location>
</feature>
<feature type="region of interest" description="Disordered" evidence="3">
    <location>
        <begin position="1"/>
        <end position="21"/>
    </location>
</feature>
<organism evidence="5 6">
    <name type="scientific">Hallerella succinigenes</name>
    <dbReference type="NCBI Taxonomy" id="1896222"/>
    <lineage>
        <taxon>Bacteria</taxon>
        <taxon>Pseudomonadati</taxon>
        <taxon>Fibrobacterota</taxon>
        <taxon>Fibrobacteria</taxon>
        <taxon>Fibrobacterales</taxon>
        <taxon>Fibrobacteraceae</taxon>
        <taxon>Hallerella</taxon>
    </lineage>
</organism>
<dbReference type="Proteomes" id="UP000231134">
    <property type="component" value="Unassembled WGS sequence"/>
</dbReference>
<dbReference type="AlphaFoldDB" id="A0A2M9A584"/>
<dbReference type="PRINTS" id="PR00455">
    <property type="entry name" value="HTHTETR"/>
</dbReference>
<name>A0A2M9A584_9BACT</name>
<dbReference type="InterPro" id="IPR050624">
    <property type="entry name" value="HTH-type_Tx_Regulator"/>
</dbReference>
<dbReference type="SUPFAM" id="SSF48498">
    <property type="entry name" value="Tetracyclin repressor-like, C-terminal domain"/>
    <property type="match status" value="1"/>
</dbReference>
<dbReference type="EMBL" id="PGEX01000001">
    <property type="protein sequence ID" value="PJJ40871.1"/>
    <property type="molecule type" value="Genomic_DNA"/>
</dbReference>
<keyword evidence="6" id="KW-1185">Reference proteome</keyword>
<dbReference type="InterPro" id="IPR009057">
    <property type="entry name" value="Homeodomain-like_sf"/>
</dbReference>
<dbReference type="PANTHER" id="PTHR43479">
    <property type="entry name" value="ACREF/ENVCD OPERON REPRESSOR-RELATED"/>
    <property type="match status" value="1"/>
</dbReference>
<keyword evidence="1 2" id="KW-0238">DNA-binding</keyword>
<dbReference type="Gene3D" id="1.10.357.10">
    <property type="entry name" value="Tetracycline Repressor, domain 2"/>
    <property type="match status" value="1"/>
</dbReference>
<evidence type="ECO:0000256" key="1">
    <source>
        <dbReference type="ARBA" id="ARBA00023125"/>
    </source>
</evidence>
<dbReference type="SUPFAM" id="SSF46689">
    <property type="entry name" value="Homeodomain-like"/>
    <property type="match status" value="1"/>
</dbReference>